<reference evidence="2 3" key="1">
    <citation type="submission" date="2019-02" db="EMBL/GenBank/DDBJ databases">
        <title>Deep-cultivation of Planctomycetes and their phenomic and genomic characterization uncovers novel biology.</title>
        <authorList>
            <person name="Wiegand S."/>
            <person name="Jogler M."/>
            <person name="Boedeker C."/>
            <person name="Pinto D."/>
            <person name="Vollmers J."/>
            <person name="Rivas-Marin E."/>
            <person name="Kohn T."/>
            <person name="Peeters S.H."/>
            <person name="Heuer A."/>
            <person name="Rast P."/>
            <person name="Oberbeckmann S."/>
            <person name="Bunk B."/>
            <person name="Jeske O."/>
            <person name="Meyerdierks A."/>
            <person name="Storesund J.E."/>
            <person name="Kallscheuer N."/>
            <person name="Luecker S."/>
            <person name="Lage O.M."/>
            <person name="Pohl T."/>
            <person name="Merkel B.J."/>
            <person name="Hornburger P."/>
            <person name="Mueller R.-W."/>
            <person name="Bruemmer F."/>
            <person name="Labrenz M."/>
            <person name="Spormann A.M."/>
            <person name="Op den Camp H."/>
            <person name="Overmann J."/>
            <person name="Amann R."/>
            <person name="Jetten M.S.M."/>
            <person name="Mascher T."/>
            <person name="Medema M.H."/>
            <person name="Devos D.P."/>
            <person name="Kaster A.-K."/>
            <person name="Ovreas L."/>
            <person name="Rohde M."/>
            <person name="Galperin M.Y."/>
            <person name="Jogler C."/>
        </authorList>
    </citation>
    <scope>NUCLEOTIDE SEQUENCE [LARGE SCALE GENOMIC DNA]</scope>
    <source>
        <strain evidence="2 3">Pan44</strain>
    </source>
</reference>
<dbReference type="KEGG" id="ccos:Pan44_29500"/>
<keyword evidence="3" id="KW-1185">Reference proteome</keyword>
<keyword evidence="1" id="KW-0732">Signal</keyword>
<proteinExistence type="predicted"/>
<feature type="signal peptide" evidence="1">
    <location>
        <begin position="1"/>
        <end position="24"/>
    </location>
</feature>
<dbReference type="RefSeq" id="WP_145030727.1">
    <property type="nucleotide sequence ID" value="NZ_CP036271.1"/>
</dbReference>
<dbReference type="NCBIfam" id="NF038032">
    <property type="entry name" value="CehA_McbA_metalo"/>
    <property type="match status" value="1"/>
</dbReference>
<name>A0A517SFN5_9PLAN</name>
<evidence type="ECO:0000313" key="2">
    <source>
        <dbReference type="EMBL" id="QDT54910.1"/>
    </source>
</evidence>
<protein>
    <submittedName>
        <fullName evidence="2">Uncharacterized protein</fullName>
    </submittedName>
</protein>
<dbReference type="InParanoid" id="A0A517SFN5"/>
<dbReference type="AlphaFoldDB" id="A0A517SFN5"/>
<evidence type="ECO:0000313" key="3">
    <source>
        <dbReference type="Proteomes" id="UP000315700"/>
    </source>
</evidence>
<dbReference type="EMBL" id="CP036271">
    <property type="protein sequence ID" value="QDT54910.1"/>
    <property type="molecule type" value="Genomic_DNA"/>
</dbReference>
<evidence type="ECO:0000256" key="1">
    <source>
        <dbReference type="SAM" id="SignalP"/>
    </source>
</evidence>
<sequence length="800" mass="88252" precursor="true">MRLALCVVLTPILLVTGFAAVARATDIEPVRTVEPQPFAAAAERLRDALEYVGSPLSKSQQEALAAAIANPDGRASVVEIQAIFDPMALAVVTINAESRVSAVEGPAKKELDQNGWRSFLVKVVNEAGITPKLEVTSPNSATPYLQGKGRREKPLTDSKLTSAADVPHRFLDIDQFDKQPLKPNLSGLGVEYRILQLYARDVGRREASFAFSVGQGTQDLGFRGEVPILFHIAPSVEVVLDVRDHDGQPTTAAFTIRDRLQRVYPNPSRRIAPDFFFHHQVYRASGETVPLIPGEYTIEVTRGPEYMPLRRTITVPVGVKSHRESMRLVRWIHPRERGWFSGDHHVHAAGCAHYDSPTEGVGPGDMMRHILGEDLNVGCVLSWGPCWYTQKQYFEGKTSALSKPNYLMRYDVEVSGFPSSHAGHLCLLRLTEDDYPGTTLLEDWPSWTLPVLEFGQKQGGVVGYSHSGWGLGLPDVMPDGRRSPAPIPYGGRFRPTPGKAASQLPDDAMPPFDGIGANEYIVTGPLGACDFISAVDTPSIWELNIWYHTLNCGVTTRISGETDFPCIYGERVGLGRSYVKLSKDEPLDFDQWAQGIKLGRSYVGDGMSHLIDYRVSHAGTTVGVGEPTADGVSTLALPAEGRVTVELDAAALLEQTETETTRRIRNSRLDAKPYWNIERCRIGESRRVPVEVIVNGEPVARKDIEADGTMETLRFEVDVARSSWIAVRILPSVHTNPVWVTVEGNPVRARKASAEWCRKAVDVCWKSKERNIREAERPAARAAYDRAAAYYEKVLAESAP</sequence>
<organism evidence="2 3">
    <name type="scientific">Caulifigura coniformis</name>
    <dbReference type="NCBI Taxonomy" id="2527983"/>
    <lineage>
        <taxon>Bacteria</taxon>
        <taxon>Pseudomonadati</taxon>
        <taxon>Planctomycetota</taxon>
        <taxon>Planctomycetia</taxon>
        <taxon>Planctomycetales</taxon>
        <taxon>Planctomycetaceae</taxon>
        <taxon>Caulifigura</taxon>
    </lineage>
</organism>
<dbReference type="OrthoDB" id="9812921at2"/>
<dbReference type="Proteomes" id="UP000315700">
    <property type="component" value="Chromosome"/>
</dbReference>
<accession>A0A517SFN5</accession>
<feature type="chain" id="PRO_5022201181" evidence="1">
    <location>
        <begin position="25"/>
        <end position="800"/>
    </location>
</feature>
<gene>
    <name evidence="2" type="ORF">Pan44_29500</name>
</gene>